<dbReference type="RefSeq" id="WP_380717757.1">
    <property type="nucleotide sequence ID" value="NZ_JBHSGI010000009.1"/>
</dbReference>
<reference evidence="3" key="1">
    <citation type="journal article" date="2019" name="Int. J. Syst. Evol. Microbiol.">
        <title>The Global Catalogue of Microorganisms (GCM) 10K type strain sequencing project: providing services to taxonomists for standard genome sequencing and annotation.</title>
        <authorList>
            <consortium name="The Broad Institute Genomics Platform"/>
            <consortium name="The Broad Institute Genome Sequencing Center for Infectious Disease"/>
            <person name="Wu L."/>
            <person name="Ma J."/>
        </authorList>
    </citation>
    <scope>NUCLEOTIDE SEQUENCE [LARGE SCALE GENOMIC DNA]</scope>
    <source>
        <strain evidence="3">CGMCC 4.7283</strain>
    </source>
</reference>
<dbReference type="InterPro" id="IPR015946">
    <property type="entry name" value="KH_dom-like_a/b"/>
</dbReference>
<gene>
    <name evidence="2" type="ORF">ACFO5X_12315</name>
</gene>
<dbReference type="Gene3D" id="3.30.300.20">
    <property type="match status" value="1"/>
</dbReference>
<dbReference type="EMBL" id="JBHSGI010000009">
    <property type="protein sequence ID" value="MFC4669340.1"/>
    <property type="molecule type" value="Genomic_DNA"/>
</dbReference>
<evidence type="ECO:0000313" key="2">
    <source>
        <dbReference type="EMBL" id="MFC4669340.1"/>
    </source>
</evidence>
<accession>A0ABV9KGP0</accession>
<dbReference type="PANTHER" id="PTHR33797:SF2">
    <property type="entry name" value="ORGANIC HYDROPEROXIDE RESISTANCE PROTEIN-LIKE"/>
    <property type="match status" value="1"/>
</dbReference>
<dbReference type="SUPFAM" id="SSF82784">
    <property type="entry name" value="OsmC-like"/>
    <property type="match status" value="1"/>
</dbReference>
<dbReference type="Gene3D" id="2.20.25.10">
    <property type="match status" value="1"/>
</dbReference>
<dbReference type="InterPro" id="IPR019953">
    <property type="entry name" value="OHR"/>
</dbReference>
<dbReference type="InterPro" id="IPR003718">
    <property type="entry name" value="OsmC/Ohr_fam"/>
</dbReference>
<keyword evidence="3" id="KW-1185">Reference proteome</keyword>
<comment type="similarity">
    <text evidence="1">Belongs to the OsmC/Ohr family.</text>
</comment>
<protein>
    <submittedName>
        <fullName evidence="2">Organic hydroperoxide resistance protein</fullName>
    </submittedName>
</protein>
<dbReference type="Proteomes" id="UP001595973">
    <property type="component" value="Unassembled WGS sequence"/>
</dbReference>
<dbReference type="NCBIfam" id="TIGR03561">
    <property type="entry name" value="organ_hyd_perox"/>
    <property type="match status" value="1"/>
</dbReference>
<dbReference type="PANTHER" id="PTHR33797">
    <property type="entry name" value="ORGANIC HYDROPEROXIDE RESISTANCE PROTEIN-LIKE"/>
    <property type="match status" value="1"/>
</dbReference>
<evidence type="ECO:0000256" key="1">
    <source>
        <dbReference type="ARBA" id="ARBA00007378"/>
    </source>
</evidence>
<dbReference type="Pfam" id="PF02566">
    <property type="entry name" value="OsmC"/>
    <property type="match status" value="1"/>
</dbReference>
<comment type="caution">
    <text evidence="2">The sequence shown here is derived from an EMBL/GenBank/DDBJ whole genome shotgun (WGS) entry which is preliminary data.</text>
</comment>
<evidence type="ECO:0000313" key="3">
    <source>
        <dbReference type="Proteomes" id="UP001595973"/>
    </source>
</evidence>
<sequence>MAISPVYTAAATATGGRDGRSKTEDGSLDVKLGVPTEMGGKGDGNNPEQLFAAGYAACYLGAMKFATTQDKSLAKVPADTTVTAKVGIGPRADKGFGIKVDLEVKMPGLDKAEAQKIADAGHEICPYSNAIKGNVDVTTSVA</sequence>
<proteinExistence type="inferred from homology"/>
<name>A0ABV9KGP0_9RHOB</name>
<dbReference type="InterPro" id="IPR036102">
    <property type="entry name" value="OsmC/Ohrsf"/>
</dbReference>
<organism evidence="2 3">
    <name type="scientific">Seohaeicola nanhaiensis</name>
    <dbReference type="NCBI Taxonomy" id="1387282"/>
    <lineage>
        <taxon>Bacteria</taxon>
        <taxon>Pseudomonadati</taxon>
        <taxon>Pseudomonadota</taxon>
        <taxon>Alphaproteobacteria</taxon>
        <taxon>Rhodobacterales</taxon>
        <taxon>Roseobacteraceae</taxon>
        <taxon>Seohaeicola</taxon>
    </lineage>
</organism>